<dbReference type="InterPro" id="IPR044862">
    <property type="entry name" value="Pro_4_hyd_alph_FE2OG_OXY"/>
</dbReference>
<protein>
    <recommendedName>
        <fullName evidence="4">procollagen-proline 3-dioxygenase</fullName>
        <ecNumber evidence="4">1.14.11.7</ecNumber>
    </recommendedName>
</protein>
<keyword evidence="6 14" id="KW-0732">Signal</keyword>
<sequence length="749" mass="87814">MNWDGRASTTMTRLVIFLFFCGVITGSNDTLSNTIPDNVLLDLEEQNEEGTSTKNRTLNELYEDAVHAYLDEDWDRCIQDFNAVSHGYKAYKRMITNCRRKCRTKAAGSAPIFPENIEDLHFYEKKVRETLCLLTCNQEYREIVGSKALKMLPRETEQKLLRNNVYEYLHICYYQKRRYQDAANALFTYLIEHPKDKVNLDLLKRYLTHPGVKLENVVNLELPTYVRIYFQGVSSYEDEDYAEAVDLFEASLRLYLETEEECRFYCEGPFDQGWYPEFTSSIANHFAYCLKCKRACSRTLNNVNGDYRRHMLRDHYDYLHYSYYKLGNLKAACAAVESYLLFDPVDKVMLQNKDYYSAKPKVREDYFFPREEILNYIKRQEYELRLLHYISNEFSVVDEKFNKIGKIKQDKKANNAEEEELGKKSDIETVSDPPPGYSLFSHMKLSNNSSTIRVEGIKIHDIKVRNDIHLVAKEEDLGGKNRYVADNFLNSTECESLMQFATMTAIEGDGYDENKSPHSKHEKFEGITVGRAALMVYFGQIKPEWLELLLKKTEQVRSHVEKYFGVDRHLYFTYTHLVCRMALPDMPMDRDDLSHQVHADNCLLKNKDTCIRESPAYVWRDYSAILYLNDDFQGGEFFFAEDRFIRAMDNVVSPRCGRMVAFSAGKENLHGVRGVLRGRRCALALWFTQNEKYLEYERILALAILERVRQIGPLEGKDIQMPLKYEDLLIEYIHSDELLKHFFKKFSIT</sequence>
<dbReference type="Gene3D" id="2.60.120.620">
    <property type="entry name" value="q2cbj1_9rhob like domain"/>
    <property type="match status" value="1"/>
</dbReference>
<dbReference type="Gene3D" id="1.25.40.10">
    <property type="entry name" value="Tetratricopeptide repeat domain"/>
    <property type="match status" value="2"/>
</dbReference>
<evidence type="ECO:0000256" key="6">
    <source>
        <dbReference type="ARBA" id="ARBA00022729"/>
    </source>
</evidence>
<evidence type="ECO:0000256" key="2">
    <source>
        <dbReference type="ARBA" id="ARBA00001962"/>
    </source>
</evidence>
<evidence type="ECO:0000256" key="14">
    <source>
        <dbReference type="SAM" id="SignalP"/>
    </source>
</evidence>
<dbReference type="PANTHER" id="PTHR14049:SF9">
    <property type="entry name" value="PROCOLLAGEN-PROLINE 3-DIOXYGENASE"/>
    <property type="match status" value="1"/>
</dbReference>
<organism evidence="16 17">
    <name type="scientific">Tetragonisca angustula</name>
    <dbReference type="NCBI Taxonomy" id="166442"/>
    <lineage>
        <taxon>Eukaryota</taxon>
        <taxon>Metazoa</taxon>
        <taxon>Ecdysozoa</taxon>
        <taxon>Arthropoda</taxon>
        <taxon>Hexapoda</taxon>
        <taxon>Insecta</taxon>
        <taxon>Pterygota</taxon>
        <taxon>Neoptera</taxon>
        <taxon>Endopterygota</taxon>
        <taxon>Hymenoptera</taxon>
        <taxon>Apocrita</taxon>
        <taxon>Aculeata</taxon>
        <taxon>Apoidea</taxon>
        <taxon>Anthophila</taxon>
        <taxon>Apidae</taxon>
        <taxon>Tetragonisca</taxon>
    </lineage>
</organism>
<dbReference type="PANTHER" id="PTHR14049">
    <property type="entry name" value="LEPRECAN 1"/>
    <property type="match status" value="1"/>
</dbReference>
<evidence type="ECO:0000256" key="9">
    <source>
        <dbReference type="ARBA" id="ARBA00022824"/>
    </source>
</evidence>
<evidence type="ECO:0000256" key="1">
    <source>
        <dbReference type="ARBA" id="ARBA00001961"/>
    </source>
</evidence>
<accession>A0AAW0ZKR0</accession>
<evidence type="ECO:0000256" key="10">
    <source>
        <dbReference type="ARBA" id="ARBA00022964"/>
    </source>
</evidence>
<keyword evidence="5" id="KW-0479">Metal-binding</keyword>
<dbReference type="InterPro" id="IPR006620">
    <property type="entry name" value="Pro_4_hyd_alph"/>
</dbReference>
<evidence type="ECO:0000256" key="8">
    <source>
        <dbReference type="ARBA" id="ARBA00022803"/>
    </source>
</evidence>
<comment type="cofactor">
    <cofactor evidence="1">
        <name>L-ascorbate</name>
        <dbReference type="ChEBI" id="CHEBI:38290"/>
    </cofactor>
</comment>
<dbReference type="EC" id="1.14.11.7" evidence="4"/>
<evidence type="ECO:0000313" key="16">
    <source>
        <dbReference type="EMBL" id="KAK9298240.1"/>
    </source>
</evidence>
<evidence type="ECO:0000256" key="3">
    <source>
        <dbReference type="ARBA" id="ARBA00006487"/>
    </source>
</evidence>
<comment type="cofactor">
    <cofactor evidence="2">
        <name>Fe cation</name>
        <dbReference type="ChEBI" id="CHEBI:24875"/>
    </cofactor>
</comment>
<dbReference type="InterPro" id="IPR005123">
    <property type="entry name" value="Oxoglu/Fe-dep_dioxygenase_dom"/>
</dbReference>
<keyword evidence="13" id="KW-0325">Glycoprotein</keyword>
<keyword evidence="12" id="KW-0408">Iron</keyword>
<evidence type="ECO:0000256" key="4">
    <source>
        <dbReference type="ARBA" id="ARBA00012262"/>
    </source>
</evidence>
<dbReference type="EMBL" id="JAWNGG020000179">
    <property type="protein sequence ID" value="KAK9298240.1"/>
    <property type="molecule type" value="Genomic_DNA"/>
</dbReference>
<dbReference type="InterPro" id="IPR011990">
    <property type="entry name" value="TPR-like_helical_dom_sf"/>
</dbReference>
<evidence type="ECO:0000259" key="15">
    <source>
        <dbReference type="PROSITE" id="PS51471"/>
    </source>
</evidence>
<dbReference type="GO" id="GO:0032963">
    <property type="term" value="P:collagen metabolic process"/>
    <property type="evidence" value="ECO:0007669"/>
    <property type="project" value="InterPro"/>
</dbReference>
<dbReference type="Pfam" id="PF23557">
    <property type="entry name" value="TPR_leprecan"/>
    <property type="match status" value="1"/>
</dbReference>
<evidence type="ECO:0000256" key="7">
    <source>
        <dbReference type="ARBA" id="ARBA00022737"/>
    </source>
</evidence>
<feature type="signal peptide" evidence="14">
    <location>
        <begin position="1"/>
        <end position="26"/>
    </location>
</feature>
<proteinExistence type="inferred from homology"/>
<dbReference type="InterPro" id="IPR056585">
    <property type="entry name" value="Leprecan_dom"/>
</dbReference>
<evidence type="ECO:0000256" key="5">
    <source>
        <dbReference type="ARBA" id="ARBA00022723"/>
    </source>
</evidence>
<dbReference type="GO" id="GO:0019797">
    <property type="term" value="F:procollagen-proline 3-dioxygenase activity"/>
    <property type="evidence" value="ECO:0007669"/>
    <property type="project" value="UniProtKB-EC"/>
</dbReference>
<keyword evidence="9" id="KW-0256">Endoplasmic reticulum</keyword>
<dbReference type="GO" id="GO:0031418">
    <property type="term" value="F:L-ascorbic acid binding"/>
    <property type="evidence" value="ECO:0007669"/>
    <property type="project" value="InterPro"/>
</dbReference>
<comment type="similarity">
    <text evidence="3">Belongs to the leprecan family.</text>
</comment>
<feature type="domain" description="Fe2OG dioxygenase" evidence="15">
    <location>
        <begin position="575"/>
        <end position="689"/>
    </location>
</feature>
<dbReference type="SMART" id="SM00702">
    <property type="entry name" value="P4Hc"/>
    <property type="match status" value="1"/>
</dbReference>
<dbReference type="InterPro" id="IPR039575">
    <property type="entry name" value="P3H"/>
</dbReference>
<dbReference type="GO" id="GO:0005506">
    <property type="term" value="F:iron ion binding"/>
    <property type="evidence" value="ECO:0007669"/>
    <property type="project" value="InterPro"/>
</dbReference>
<reference evidence="16 17" key="1">
    <citation type="submission" date="2024-05" db="EMBL/GenBank/DDBJ databases">
        <title>The nuclear and mitochondrial genome assemblies of Tetragonisca angustula (Apidae: Meliponini), a tiny yet remarkable pollinator in the Neotropics.</title>
        <authorList>
            <person name="Ferrari R."/>
            <person name="Ricardo P.C."/>
            <person name="Dias F.C."/>
            <person name="Araujo N.S."/>
            <person name="Soares D.O."/>
            <person name="Zhou Q.-S."/>
            <person name="Zhu C.-D."/>
            <person name="Coutinho L."/>
            <person name="Airas M.C."/>
            <person name="Batista T.M."/>
        </authorList>
    </citation>
    <scope>NUCLEOTIDE SEQUENCE [LARGE SCALE GENOMIC DNA]</scope>
    <source>
        <strain evidence="16">ASF017062</strain>
        <tissue evidence="16">Abdomen</tissue>
    </source>
</reference>
<feature type="chain" id="PRO_5043754782" description="procollagen-proline 3-dioxygenase" evidence="14">
    <location>
        <begin position="27"/>
        <end position="749"/>
    </location>
</feature>
<keyword evidence="8" id="KW-0802">TPR repeat</keyword>
<keyword evidence="7" id="KW-0677">Repeat</keyword>
<dbReference type="Proteomes" id="UP001432146">
    <property type="component" value="Unassembled WGS sequence"/>
</dbReference>
<keyword evidence="17" id="KW-1185">Reference proteome</keyword>
<dbReference type="PROSITE" id="PS51471">
    <property type="entry name" value="FE2OG_OXY"/>
    <property type="match status" value="1"/>
</dbReference>
<evidence type="ECO:0000256" key="12">
    <source>
        <dbReference type="ARBA" id="ARBA00023004"/>
    </source>
</evidence>
<dbReference type="Pfam" id="PF13640">
    <property type="entry name" value="2OG-FeII_Oxy_3"/>
    <property type="match status" value="1"/>
</dbReference>
<gene>
    <name evidence="16" type="ORF">QLX08_008386</name>
</gene>
<evidence type="ECO:0000256" key="11">
    <source>
        <dbReference type="ARBA" id="ARBA00023002"/>
    </source>
</evidence>
<dbReference type="FunFam" id="2.60.120.620:FF:000003">
    <property type="entry name" value="Prolyl 3-hydroxylase 2"/>
    <property type="match status" value="1"/>
</dbReference>
<keyword evidence="10" id="KW-0223">Dioxygenase</keyword>
<comment type="caution">
    <text evidence="16">The sequence shown here is derived from an EMBL/GenBank/DDBJ whole genome shotgun (WGS) entry which is preliminary data.</text>
</comment>
<dbReference type="AlphaFoldDB" id="A0AAW0ZKR0"/>
<keyword evidence="11" id="KW-0560">Oxidoreductase</keyword>
<evidence type="ECO:0000313" key="17">
    <source>
        <dbReference type="Proteomes" id="UP001432146"/>
    </source>
</evidence>
<evidence type="ECO:0000256" key="13">
    <source>
        <dbReference type="ARBA" id="ARBA00023180"/>
    </source>
</evidence>
<name>A0AAW0ZKR0_9HYME</name>